<dbReference type="Pfam" id="PF05069">
    <property type="entry name" value="Phage_tail_S"/>
    <property type="match status" value="1"/>
</dbReference>
<protein>
    <submittedName>
        <fullName evidence="2">Phage virion morphogenesis (Putative tail completion) protein</fullName>
    </submittedName>
</protein>
<dbReference type="InterPro" id="IPR006522">
    <property type="entry name" value="Phage_virion_morphogenesis"/>
</dbReference>
<proteinExistence type="predicted"/>
<dbReference type="EMBL" id="FNNU01000005">
    <property type="protein sequence ID" value="SDX66381.1"/>
    <property type="molecule type" value="Genomic_DNA"/>
</dbReference>
<organism evidence="2 3">
    <name type="scientific">Pseudomonas kuykendallii</name>
    <dbReference type="NCBI Taxonomy" id="1007099"/>
    <lineage>
        <taxon>Bacteria</taxon>
        <taxon>Pseudomonadati</taxon>
        <taxon>Pseudomonadota</taxon>
        <taxon>Gammaproteobacteria</taxon>
        <taxon>Pseudomonadales</taxon>
        <taxon>Pseudomonadaceae</taxon>
        <taxon>Pseudomonas</taxon>
    </lineage>
</organism>
<feature type="compositionally biased region" description="Low complexity" evidence="1">
    <location>
        <begin position="42"/>
        <end position="52"/>
    </location>
</feature>
<sequence>MGPGVTGDLEALENWAAPLLAKLSPGERRKLATDIGRDLRRNQQQRVAAQRNPDGTPYSPRKPRQQLRAKRGRIKSKMFTKLRQARHLKLQTTAASIAVGFLGRAGRIARVHQEGLRDRAAKGAPDVRYAKRELLGFTREDRDMIASRLLDHLAGL</sequence>
<accession>A0A1H3DJ17</accession>
<evidence type="ECO:0000256" key="1">
    <source>
        <dbReference type="SAM" id="MobiDB-lite"/>
    </source>
</evidence>
<evidence type="ECO:0000313" key="3">
    <source>
        <dbReference type="Proteomes" id="UP000243778"/>
    </source>
</evidence>
<keyword evidence="3" id="KW-1185">Reference proteome</keyword>
<evidence type="ECO:0000313" key="2">
    <source>
        <dbReference type="EMBL" id="SDX66381.1"/>
    </source>
</evidence>
<feature type="region of interest" description="Disordered" evidence="1">
    <location>
        <begin position="36"/>
        <end position="70"/>
    </location>
</feature>
<gene>
    <name evidence="2" type="ORF">SAMN05216287_3447</name>
</gene>
<reference evidence="3" key="1">
    <citation type="submission" date="2016-10" db="EMBL/GenBank/DDBJ databases">
        <authorList>
            <person name="Varghese N."/>
            <person name="Submissions S."/>
        </authorList>
    </citation>
    <scope>NUCLEOTIDE SEQUENCE [LARGE SCALE GENOMIC DNA]</scope>
    <source>
        <strain evidence="3">NRRL B-59562</strain>
    </source>
</reference>
<dbReference type="AlphaFoldDB" id="A0A1H3DJ17"/>
<name>A0A1H3DJ17_9PSED</name>
<dbReference type="NCBIfam" id="TIGR01635">
    <property type="entry name" value="tail_comp_S"/>
    <property type="match status" value="1"/>
</dbReference>
<dbReference type="STRING" id="1007099.SAMN05216287_3447"/>
<dbReference type="Proteomes" id="UP000243778">
    <property type="component" value="Unassembled WGS sequence"/>
</dbReference>
<feature type="compositionally biased region" description="Basic residues" evidence="1">
    <location>
        <begin position="61"/>
        <end position="70"/>
    </location>
</feature>